<organism evidence="1">
    <name type="scientific">bioreactor metagenome</name>
    <dbReference type="NCBI Taxonomy" id="1076179"/>
    <lineage>
        <taxon>unclassified sequences</taxon>
        <taxon>metagenomes</taxon>
        <taxon>ecological metagenomes</taxon>
    </lineage>
</organism>
<evidence type="ECO:0000313" key="1">
    <source>
        <dbReference type="EMBL" id="MPM20330.1"/>
    </source>
</evidence>
<dbReference type="AlphaFoldDB" id="A0A644XVU8"/>
<reference evidence="1" key="1">
    <citation type="submission" date="2019-08" db="EMBL/GenBank/DDBJ databases">
        <authorList>
            <person name="Kucharzyk K."/>
            <person name="Murdoch R.W."/>
            <person name="Higgins S."/>
            <person name="Loffler F."/>
        </authorList>
    </citation>
    <scope>NUCLEOTIDE SEQUENCE</scope>
</reference>
<proteinExistence type="predicted"/>
<comment type="caution">
    <text evidence="1">The sequence shown here is derived from an EMBL/GenBank/DDBJ whole genome shotgun (WGS) entry which is preliminary data.</text>
</comment>
<accession>A0A644XVU8</accession>
<name>A0A644XVU8_9ZZZZ</name>
<gene>
    <name evidence="1" type="ORF">SDC9_66759</name>
</gene>
<dbReference type="EMBL" id="VSSQ01003359">
    <property type="protein sequence ID" value="MPM20330.1"/>
    <property type="molecule type" value="Genomic_DNA"/>
</dbReference>
<sequence length="101" mass="11209">MNKYTEIKDTNEGKMLTDVQIINDKYKNGDSLIIFHIETSENEKAHICSSAGAVNSGHLASFLETALEVVYSTINDLGKISTEAALAELDDIQKVMKEWSE</sequence>
<protein>
    <submittedName>
        <fullName evidence="1">Uncharacterized protein</fullName>
    </submittedName>
</protein>